<accession>A0ACB9L6L6</accession>
<keyword evidence="2" id="KW-1185">Reference proteome</keyword>
<dbReference type="EMBL" id="CM042891">
    <property type="protein sequence ID" value="KAI4304693.1"/>
    <property type="molecule type" value="Genomic_DNA"/>
</dbReference>
<evidence type="ECO:0000313" key="1">
    <source>
        <dbReference type="EMBL" id="KAI4304693.1"/>
    </source>
</evidence>
<name>A0ACB9L6L6_9MYRT</name>
<comment type="caution">
    <text evidence="1">The sequence shown here is derived from an EMBL/GenBank/DDBJ whole genome shotgun (WGS) entry which is preliminary data.</text>
</comment>
<protein>
    <submittedName>
        <fullName evidence="1">Uncharacterized protein</fullName>
    </submittedName>
</protein>
<dbReference type="Proteomes" id="UP001057402">
    <property type="component" value="Chromosome 12"/>
</dbReference>
<organism evidence="1 2">
    <name type="scientific">Melastoma candidum</name>
    <dbReference type="NCBI Taxonomy" id="119954"/>
    <lineage>
        <taxon>Eukaryota</taxon>
        <taxon>Viridiplantae</taxon>
        <taxon>Streptophyta</taxon>
        <taxon>Embryophyta</taxon>
        <taxon>Tracheophyta</taxon>
        <taxon>Spermatophyta</taxon>
        <taxon>Magnoliopsida</taxon>
        <taxon>eudicotyledons</taxon>
        <taxon>Gunneridae</taxon>
        <taxon>Pentapetalae</taxon>
        <taxon>rosids</taxon>
        <taxon>malvids</taxon>
        <taxon>Myrtales</taxon>
        <taxon>Melastomataceae</taxon>
        <taxon>Melastomatoideae</taxon>
        <taxon>Melastomateae</taxon>
        <taxon>Melastoma</taxon>
    </lineage>
</organism>
<evidence type="ECO:0000313" key="2">
    <source>
        <dbReference type="Proteomes" id="UP001057402"/>
    </source>
</evidence>
<proteinExistence type="predicted"/>
<reference evidence="2" key="1">
    <citation type="journal article" date="2023" name="Front. Plant Sci.">
        <title>Chromosomal-level genome assembly of Melastoma candidum provides insights into trichome evolution.</title>
        <authorList>
            <person name="Zhong Y."/>
            <person name="Wu W."/>
            <person name="Sun C."/>
            <person name="Zou P."/>
            <person name="Liu Y."/>
            <person name="Dai S."/>
            <person name="Zhou R."/>
        </authorList>
    </citation>
    <scope>NUCLEOTIDE SEQUENCE [LARGE SCALE GENOMIC DNA]</scope>
</reference>
<gene>
    <name evidence="1" type="ORF">MLD38_040168</name>
</gene>
<sequence length="114" mass="12212">MPKSSLFSAILLLLLSSSPQRAVLAARGGPVSYSVPSTARPPVDLHTHNSSPGFVTMDPSADNKRGRSFGGREVKNCLPKGFRHTSAPSRFVNYEPLGSSARCSPEPKDLPVKH</sequence>